<keyword evidence="2" id="KW-1185">Reference proteome</keyword>
<dbReference type="AlphaFoldDB" id="A0A3D9UYT9"/>
<sequence>MRTTVDLPPSVHRRARELARQRGTSLSAVIADLTIRGLAALDEPVTVRTDPVSGLPAITLGRTVTSADVAAALDDE</sequence>
<accession>A0A3D9UYT9</accession>
<comment type="caution">
    <text evidence="1">The sequence shown here is derived from an EMBL/GenBank/DDBJ whole genome shotgun (WGS) entry which is preliminary data.</text>
</comment>
<gene>
    <name evidence="1" type="ORF">DFJ64_0019</name>
</gene>
<dbReference type="EMBL" id="QTUC01000001">
    <property type="protein sequence ID" value="REF34658.1"/>
    <property type="molecule type" value="Genomic_DNA"/>
</dbReference>
<dbReference type="GO" id="GO:0006355">
    <property type="term" value="P:regulation of DNA-templated transcription"/>
    <property type="evidence" value="ECO:0007669"/>
    <property type="project" value="InterPro"/>
</dbReference>
<dbReference type="SUPFAM" id="SSF47598">
    <property type="entry name" value="Ribbon-helix-helix"/>
    <property type="match status" value="1"/>
</dbReference>
<dbReference type="Proteomes" id="UP000256485">
    <property type="component" value="Unassembled WGS sequence"/>
</dbReference>
<dbReference type="OrthoDB" id="3259334at2"/>
<name>A0A3D9UYT9_THECX</name>
<reference evidence="1 2" key="1">
    <citation type="submission" date="2018-08" db="EMBL/GenBank/DDBJ databases">
        <title>Sequencing the genomes of 1000 actinobacteria strains.</title>
        <authorList>
            <person name="Klenk H.-P."/>
        </authorList>
    </citation>
    <scope>NUCLEOTIDE SEQUENCE [LARGE SCALE GENOMIC DNA]</scope>
    <source>
        <strain evidence="1 2">DSM 22891</strain>
    </source>
</reference>
<protein>
    <recommendedName>
        <fullName evidence="3">Antitoxin</fullName>
    </recommendedName>
</protein>
<evidence type="ECO:0000313" key="2">
    <source>
        <dbReference type="Proteomes" id="UP000256485"/>
    </source>
</evidence>
<dbReference type="RefSeq" id="WP_115848581.1">
    <property type="nucleotide sequence ID" value="NZ_QTUC01000001.1"/>
</dbReference>
<evidence type="ECO:0000313" key="1">
    <source>
        <dbReference type="EMBL" id="REF34658.1"/>
    </source>
</evidence>
<dbReference type="InterPro" id="IPR010985">
    <property type="entry name" value="Ribbon_hlx_hlx"/>
</dbReference>
<proteinExistence type="predicted"/>
<organism evidence="1 2">
    <name type="scientific">Thermasporomyces composti</name>
    <dbReference type="NCBI Taxonomy" id="696763"/>
    <lineage>
        <taxon>Bacteria</taxon>
        <taxon>Bacillati</taxon>
        <taxon>Actinomycetota</taxon>
        <taxon>Actinomycetes</taxon>
        <taxon>Propionibacteriales</taxon>
        <taxon>Nocardioidaceae</taxon>
        <taxon>Thermasporomyces</taxon>
    </lineage>
</organism>
<evidence type="ECO:0008006" key="3">
    <source>
        <dbReference type="Google" id="ProtNLM"/>
    </source>
</evidence>